<dbReference type="Pfam" id="PF13426">
    <property type="entry name" value="PAS_9"/>
    <property type="match status" value="1"/>
</dbReference>
<evidence type="ECO:0000313" key="11">
    <source>
        <dbReference type="EMBL" id="SAL79567.1"/>
    </source>
</evidence>
<dbReference type="PANTHER" id="PTHR43547:SF2">
    <property type="entry name" value="HYBRID SIGNAL TRANSDUCTION HISTIDINE KINASE C"/>
    <property type="match status" value="1"/>
</dbReference>
<dbReference type="Gene3D" id="3.30.450.20">
    <property type="entry name" value="PAS domain"/>
    <property type="match status" value="1"/>
</dbReference>
<organism evidence="11 12">
    <name type="scientific">Caballeronia telluris</name>
    <dbReference type="NCBI Taxonomy" id="326475"/>
    <lineage>
        <taxon>Bacteria</taxon>
        <taxon>Pseudomonadati</taxon>
        <taxon>Pseudomonadota</taxon>
        <taxon>Betaproteobacteria</taxon>
        <taxon>Burkholderiales</taxon>
        <taxon>Burkholderiaceae</taxon>
        <taxon>Caballeronia</taxon>
    </lineage>
</organism>
<dbReference type="GO" id="GO:0005886">
    <property type="term" value="C:plasma membrane"/>
    <property type="evidence" value="ECO:0007669"/>
    <property type="project" value="UniProtKB-SubCell"/>
</dbReference>
<feature type="modified residue" description="4-aspartylphosphate" evidence="7">
    <location>
        <position position="452"/>
    </location>
</feature>
<dbReference type="Gene3D" id="1.10.287.130">
    <property type="match status" value="1"/>
</dbReference>
<evidence type="ECO:0000313" key="12">
    <source>
        <dbReference type="Proteomes" id="UP000054717"/>
    </source>
</evidence>
<dbReference type="InterPro" id="IPR004358">
    <property type="entry name" value="Sig_transdc_His_kin-like_C"/>
</dbReference>
<dbReference type="CDD" id="cd00082">
    <property type="entry name" value="HisKA"/>
    <property type="match status" value="1"/>
</dbReference>
<dbReference type="PROSITE" id="PS50110">
    <property type="entry name" value="RESPONSE_REGULATORY"/>
    <property type="match status" value="1"/>
</dbReference>
<evidence type="ECO:0000256" key="2">
    <source>
        <dbReference type="ARBA" id="ARBA00004429"/>
    </source>
</evidence>
<keyword evidence="6 11" id="KW-0418">Kinase</keyword>
<keyword evidence="4 7" id="KW-0597">Phosphoprotein</keyword>
<evidence type="ECO:0000256" key="1">
    <source>
        <dbReference type="ARBA" id="ARBA00000085"/>
    </source>
</evidence>
<name>A0A158KEN1_9BURK</name>
<dbReference type="PRINTS" id="PR00344">
    <property type="entry name" value="BCTRLSENSOR"/>
</dbReference>
<dbReference type="FunFam" id="3.30.565.10:FF:000006">
    <property type="entry name" value="Sensor histidine kinase WalK"/>
    <property type="match status" value="1"/>
</dbReference>
<comment type="subcellular location">
    <subcellularLocation>
        <location evidence="2">Cell inner membrane</location>
        <topology evidence="2">Multi-pass membrane protein</topology>
    </subcellularLocation>
</comment>
<dbReference type="EC" id="2.7.13.3" evidence="3"/>
<evidence type="ECO:0000259" key="9">
    <source>
        <dbReference type="PROSITE" id="PS50110"/>
    </source>
</evidence>
<accession>A0A158KEN1</accession>
<dbReference type="InterPro" id="IPR003661">
    <property type="entry name" value="HisK_dim/P_dom"/>
</dbReference>
<dbReference type="Pfam" id="PF00512">
    <property type="entry name" value="HisKA"/>
    <property type="match status" value="1"/>
</dbReference>
<dbReference type="Gene3D" id="3.30.565.10">
    <property type="entry name" value="Histidine kinase-like ATPase, C-terminal domain"/>
    <property type="match status" value="1"/>
</dbReference>
<evidence type="ECO:0000256" key="4">
    <source>
        <dbReference type="ARBA" id="ARBA00022553"/>
    </source>
</evidence>
<evidence type="ECO:0000256" key="6">
    <source>
        <dbReference type="ARBA" id="ARBA00022777"/>
    </source>
</evidence>
<dbReference type="CDD" id="cd00130">
    <property type="entry name" value="PAS"/>
    <property type="match status" value="1"/>
</dbReference>
<dbReference type="Proteomes" id="UP000054717">
    <property type="component" value="Unassembled WGS sequence"/>
</dbReference>
<keyword evidence="12" id="KW-1185">Reference proteome</keyword>
<dbReference type="CDD" id="cd17580">
    <property type="entry name" value="REC_2_DhkD-like"/>
    <property type="match status" value="1"/>
</dbReference>
<protein>
    <recommendedName>
        <fullName evidence="3">histidine kinase</fullName>
        <ecNumber evidence="3">2.7.13.3</ecNumber>
    </recommendedName>
</protein>
<dbReference type="SMART" id="SM00388">
    <property type="entry name" value="HisKA"/>
    <property type="match status" value="1"/>
</dbReference>
<gene>
    <name evidence="11" type="ORF">AWB66_06072</name>
</gene>
<sequence>MDSPGRSLAAIGDAFEHAACGLLTTSADGTIVRVNTTFCRWVGYRADELLERRRVQDLLTVGGKVFHQTHWAPLLQIQRSVAEVKLDIRHRDGRKIPMLINAARRRHEDIEYDDFAFVVVTDRHKYEQELLLARQKSEQALEAKHAAEEALRLADRRKDEFLATLAHEIRNPLGPLRTVIEVFSRKTFDDPQVVWSRDVLERQIGHIAHLVDDLLEVSRIAEGKLELRTAVVDLSLVAMQAVETSRALIDASSHALKIELPEEPVILTADPTKVSQVIQNLLNNAAKYTPASGTIWLSIGRDADEAVISVRDTGIGIAAEQLPSIFEIFAQLPPGHDRAQGGLGIGLSLVKALVERHGGNIEVNSEGTGLGSEFIVRLPIGIGQAAQGGSSMTIAVDGHRRQRVLIVDDNDDAATSLAMLLELDGHDTRTASDGITCLSVADIFDPETIILDIGLPGLDGYEVAGLIRKRPNGPSITLIALTGWAQPRDKESARSAGFDFHLSKPVDYDLLRNILTGSVP</sequence>
<dbReference type="PROSITE" id="PS50112">
    <property type="entry name" value="PAS"/>
    <property type="match status" value="1"/>
</dbReference>
<dbReference type="Gene3D" id="3.40.50.2300">
    <property type="match status" value="1"/>
</dbReference>
<feature type="domain" description="Histidine kinase" evidence="8">
    <location>
        <begin position="164"/>
        <end position="382"/>
    </location>
</feature>
<evidence type="ECO:0000256" key="5">
    <source>
        <dbReference type="ARBA" id="ARBA00022679"/>
    </source>
</evidence>
<dbReference type="PROSITE" id="PS50109">
    <property type="entry name" value="HIS_KIN"/>
    <property type="match status" value="1"/>
</dbReference>
<comment type="caution">
    <text evidence="11">The sequence shown here is derived from an EMBL/GenBank/DDBJ whole genome shotgun (WGS) entry which is preliminary data.</text>
</comment>
<dbReference type="SUPFAM" id="SSF55785">
    <property type="entry name" value="PYP-like sensor domain (PAS domain)"/>
    <property type="match status" value="1"/>
</dbReference>
<dbReference type="InterPro" id="IPR001789">
    <property type="entry name" value="Sig_transdc_resp-reg_receiver"/>
</dbReference>
<dbReference type="Pfam" id="PF00072">
    <property type="entry name" value="Response_reg"/>
    <property type="match status" value="1"/>
</dbReference>
<comment type="catalytic activity">
    <reaction evidence="1">
        <text>ATP + protein L-histidine = ADP + protein N-phospho-L-histidine.</text>
        <dbReference type="EC" id="2.7.13.3"/>
    </reaction>
</comment>
<dbReference type="SUPFAM" id="SSF47384">
    <property type="entry name" value="Homodimeric domain of signal transducing histidine kinase"/>
    <property type="match status" value="1"/>
</dbReference>
<dbReference type="InterPro" id="IPR036097">
    <property type="entry name" value="HisK_dim/P_sf"/>
</dbReference>
<dbReference type="STRING" id="326475.AWB66_06072"/>
<keyword evidence="5" id="KW-0808">Transferase</keyword>
<dbReference type="InterPro" id="IPR036890">
    <property type="entry name" value="HATPase_C_sf"/>
</dbReference>
<dbReference type="RefSeq" id="WP_087633761.1">
    <property type="nucleotide sequence ID" value="NZ_FCNZ02000053.1"/>
</dbReference>
<evidence type="ECO:0000256" key="7">
    <source>
        <dbReference type="PROSITE-ProRule" id="PRU00169"/>
    </source>
</evidence>
<dbReference type="InterPro" id="IPR005467">
    <property type="entry name" value="His_kinase_dom"/>
</dbReference>
<reference evidence="11" key="1">
    <citation type="submission" date="2016-01" db="EMBL/GenBank/DDBJ databases">
        <authorList>
            <person name="Peeters Charlotte."/>
        </authorList>
    </citation>
    <scope>NUCLEOTIDE SEQUENCE</scope>
    <source>
        <strain evidence="11">LMG 22936</strain>
    </source>
</reference>
<dbReference type="PANTHER" id="PTHR43547">
    <property type="entry name" value="TWO-COMPONENT HISTIDINE KINASE"/>
    <property type="match status" value="1"/>
</dbReference>
<dbReference type="EMBL" id="FCNZ02000053">
    <property type="protein sequence ID" value="SAL79567.1"/>
    <property type="molecule type" value="Genomic_DNA"/>
</dbReference>
<dbReference type="SMART" id="SM00091">
    <property type="entry name" value="PAS"/>
    <property type="match status" value="1"/>
</dbReference>
<dbReference type="InterPro" id="IPR035965">
    <property type="entry name" value="PAS-like_dom_sf"/>
</dbReference>
<dbReference type="InterPro" id="IPR000014">
    <property type="entry name" value="PAS"/>
</dbReference>
<dbReference type="AlphaFoldDB" id="A0A158KEN1"/>
<dbReference type="Pfam" id="PF02518">
    <property type="entry name" value="HATPase_c"/>
    <property type="match status" value="1"/>
</dbReference>
<evidence type="ECO:0000259" key="8">
    <source>
        <dbReference type="PROSITE" id="PS50109"/>
    </source>
</evidence>
<evidence type="ECO:0000259" key="10">
    <source>
        <dbReference type="PROSITE" id="PS50112"/>
    </source>
</evidence>
<dbReference type="SMART" id="SM00387">
    <property type="entry name" value="HATPase_c"/>
    <property type="match status" value="1"/>
</dbReference>
<dbReference type="GO" id="GO:0000155">
    <property type="term" value="F:phosphorelay sensor kinase activity"/>
    <property type="evidence" value="ECO:0007669"/>
    <property type="project" value="InterPro"/>
</dbReference>
<evidence type="ECO:0000256" key="3">
    <source>
        <dbReference type="ARBA" id="ARBA00012438"/>
    </source>
</evidence>
<dbReference type="InterPro" id="IPR003594">
    <property type="entry name" value="HATPase_dom"/>
</dbReference>
<dbReference type="SUPFAM" id="SSF55874">
    <property type="entry name" value="ATPase domain of HSP90 chaperone/DNA topoisomerase II/histidine kinase"/>
    <property type="match status" value="1"/>
</dbReference>
<dbReference type="SUPFAM" id="SSF52172">
    <property type="entry name" value="CheY-like"/>
    <property type="match status" value="1"/>
</dbReference>
<dbReference type="SMART" id="SM00448">
    <property type="entry name" value="REC"/>
    <property type="match status" value="1"/>
</dbReference>
<dbReference type="InterPro" id="IPR011006">
    <property type="entry name" value="CheY-like_superfamily"/>
</dbReference>
<dbReference type="NCBIfam" id="TIGR00229">
    <property type="entry name" value="sensory_box"/>
    <property type="match status" value="1"/>
</dbReference>
<feature type="domain" description="Response regulatory" evidence="9">
    <location>
        <begin position="403"/>
        <end position="519"/>
    </location>
</feature>
<feature type="domain" description="PAS" evidence="10">
    <location>
        <begin position="7"/>
        <end position="59"/>
    </location>
</feature>
<proteinExistence type="predicted"/>